<feature type="signal peptide" evidence="2">
    <location>
        <begin position="1"/>
        <end position="18"/>
    </location>
</feature>
<keyword evidence="1" id="KW-0812">Transmembrane</keyword>
<evidence type="ECO:0000256" key="2">
    <source>
        <dbReference type="SAM" id="SignalP"/>
    </source>
</evidence>
<dbReference type="AlphaFoldDB" id="A0A5K4F677"/>
<dbReference type="WBParaSite" id="Smp_326810.1">
    <property type="protein sequence ID" value="Smp_326810.1"/>
    <property type="gene ID" value="Smp_326810"/>
</dbReference>
<keyword evidence="3" id="KW-1185">Reference proteome</keyword>
<accession>A0A5K4F677</accession>
<dbReference type="InParanoid" id="A0A5K4F677"/>
<organism evidence="3 4">
    <name type="scientific">Schistosoma mansoni</name>
    <name type="common">Blood fluke</name>
    <dbReference type="NCBI Taxonomy" id="6183"/>
    <lineage>
        <taxon>Eukaryota</taxon>
        <taxon>Metazoa</taxon>
        <taxon>Spiralia</taxon>
        <taxon>Lophotrochozoa</taxon>
        <taxon>Platyhelminthes</taxon>
        <taxon>Trematoda</taxon>
        <taxon>Digenea</taxon>
        <taxon>Strigeidida</taxon>
        <taxon>Schistosomatoidea</taxon>
        <taxon>Schistosomatidae</taxon>
        <taxon>Schistosoma</taxon>
    </lineage>
</organism>
<keyword evidence="1" id="KW-0472">Membrane</keyword>
<evidence type="ECO:0000256" key="1">
    <source>
        <dbReference type="SAM" id="Phobius"/>
    </source>
</evidence>
<keyword evidence="2" id="KW-0732">Signal</keyword>
<dbReference type="Proteomes" id="UP000008854">
    <property type="component" value="Unassembled WGS sequence"/>
</dbReference>
<sequence>MIWNLILLFNFIIGSISSSVDTNHSEYKTFLALTNNNIYTRSHFSNKVFREEHIEEESVELPEYHHVDDESLNALNVSKIYSNETSTNSSLLLLSSSSETLKKTKKKPSKSIRKVFRKHSSSIDMGFSGSYYICSNANLLHIPYIIYHIFTLISVMCFMMVS</sequence>
<feature type="transmembrane region" description="Helical" evidence="1">
    <location>
        <begin position="144"/>
        <end position="161"/>
    </location>
</feature>
<feature type="chain" id="PRO_5024367660" evidence="2">
    <location>
        <begin position="19"/>
        <end position="162"/>
    </location>
</feature>
<evidence type="ECO:0000313" key="4">
    <source>
        <dbReference type="WBParaSite" id="Smp_326810.1"/>
    </source>
</evidence>
<evidence type="ECO:0000313" key="3">
    <source>
        <dbReference type="Proteomes" id="UP000008854"/>
    </source>
</evidence>
<reference evidence="4" key="2">
    <citation type="submission" date="2019-11" db="UniProtKB">
        <authorList>
            <consortium name="WormBaseParasite"/>
        </authorList>
    </citation>
    <scope>IDENTIFICATION</scope>
    <source>
        <strain evidence="4">Puerto Rican</strain>
    </source>
</reference>
<protein>
    <submittedName>
        <fullName evidence="4">Exported protein</fullName>
    </submittedName>
</protein>
<reference evidence="3" key="1">
    <citation type="journal article" date="2012" name="PLoS Negl. Trop. Dis.">
        <title>A systematically improved high quality genome and transcriptome of the human blood fluke Schistosoma mansoni.</title>
        <authorList>
            <person name="Protasio A.V."/>
            <person name="Tsai I.J."/>
            <person name="Babbage A."/>
            <person name="Nichol S."/>
            <person name="Hunt M."/>
            <person name="Aslett M.A."/>
            <person name="De Silva N."/>
            <person name="Velarde G.S."/>
            <person name="Anderson T.J."/>
            <person name="Clark R.C."/>
            <person name="Davidson C."/>
            <person name="Dillon G.P."/>
            <person name="Holroyd N.E."/>
            <person name="LoVerde P.T."/>
            <person name="Lloyd C."/>
            <person name="McQuillan J."/>
            <person name="Oliveira G."/>
            <person name="Otto T.D."/>
            <person name="Parker-Manuel S.J."/>
            <person name="Quail M.A."/>
            <person name="Wilson R.A."/>
            <person name="Zerlotini A."/>
            <person name="Dunne D.W."/>
            <person name="Berriman M."/>
        </authorList>
    </citation>
    <scope>NUCLEOTIDE SEQUENCE [LARGE SCALE GENOMIC DNA]</scope>
    <source>
        <strain evidence="3">Puerto Rican</strain>
    </source>
</reference>
<keyword evidence="1" id="KW-1133">Transmembrane helix</keyword>
<name>A0A5K4F677_SCHMA</name>
<proteinExistence type="predicted"/>